<organism evidence="14 15">
    <name type="scientific">Oreochromis niloticus</name>
    <name type="common">Nile tilapia</name>
    <name type="synonym">Tilapia nilotica</name>
    <dbReference type="NCBI Taxonomy" id="8128"/>
    <lineage>
        <taxon>Eukaryota</taxon>
        <taxon>Metazoa</taxon>
        <taxon>Chordata</taxon>
        <taxon>Craniata</taxon>
        <taxon>Vertebrata</taxon>
        <taxon>Euteleostomi</taxon>
        <taxon>Actinopterygii</taxon>
        <taxon>Neopterygii</taxon>
        <taxon>Teleostei</taxon>
        <taxon>Neoteleostei</taxon>
        <taxon>Acanthomorphata</taxon>
        <taxon>Ovalentaria</taxon>
        <taxon>Cichlomorphae</taxon>
        <taxon>Cichliformes</taxon>
        <taxon>Cichlidae</taxon>
        <taxon>African cichlids</taxon>
        <taxon>Pseudocrenilabrinae</taxon>
        <taxon>Oreochromini</taxon>
        <taxon>Oreochromis</taxon>
    </lineage>
</organism>
<dbReference type="GO" id="GO:0042102">
    <property type="term" value="P:positive regulation of T cell proliferation"/>
    <property type="evidence" value="ECO:0007669"/>
    <property type="project" value="TreeGrafter"/>
</dbReference>
<sequence>MWSRYDLNPPTVHQRQQEEDELTDQNQRYRDRTSMKTDALQTGDFSLTLRKPHIFDSSNYTCTIRVTGEEPRLTDVQLQVKEPYTFPAEASVILAVLAIAAIVGLGVYLWKLFYRVPQVEVDSGVESVQLPFNTTLHLPEDAKVEWRNNYDTKVHVYENGSDQPEEQHQVYRDRTKMNEDLLKTGDLSLTLKYPTDGDNYIYTCTVYSREGNILLKRKVELKVRVPQVEVVTEVKSVQLPCKTTIHLPRDTKVEWMVKSSKKVHVYQNGSDWPEDQDQSYRDRTELRRNLLKTGDLSLTLKYPTDWDTDTYTCTAYNNRKKILIKKEVVLKVKVPQVEVDSGVESVQLPFSTTLHLPEDAKVEWKDNYRKVHVYENGSDHPEEQHQVYRDRTRMNEDLLKTGDLSLTLKHPTYGDNSTYTCTVYNREGNILLKRKVELKVRVPQVEVDSGVESVQLPFNTTLHLPEDAKVEWKDRGSRKVHVYKNGSDQPHKQHQAYKDRTKMNEDLLKTGDLSLTLKYPTDGDNSTYTCTVYSREGNILLKRKVELKVRGQCCRYRSKVRGHVGVYSLKAFSLNLFSVHSNKINSLMF</sequence>
<keyword evidence="5 12" id="KW-1133">Transmembrane helix</keyword>
<evidence type="ECO:0000256" key="7">
    <source>
        <dbReference type="ARBA" id="ARBA00023157"/>
    </source>
</evidence>
<comment type="subcellular location">
    <subcellularLocation>
        <location evidence="1">Cell membrane</location>
        <topology evidence="1">Single-pass type I membrane protein</topology>
    </subcellularLocation>
</comment>
<dbReference type="SMART" id="SM00409">
    <property type="entry name" value="IG"/>
    <property type="match status" value="4"/>
</dbReference>
<dbReference type="InterPro" id="IPR003599">
    <property type="entry name" value="Ig_sub"/>
</dbReference>
<evidence type="ECO:0000256" key="6">
    <source>
        <dbReference type="ARBA" id="ARBA00023136"/>
    </source>
</evidence>
<evidence type="ECO:0000256" key="4">
    <source>
        <dbReference type="ARBA" id="ARBA00022729"/>
    </source>
</evidence>
<evidence type="ECO:0000313" key="14">
    <source>
        <dbReference type="Ensembl" id="ENSONIP00000041626.1"/>
    </source>
</evidence>
<dbReference type="GeneTree" id="ENSGT00990000203878"/>
<accession>A0A669C4T6</accession>
<dbReference type="GO" id="GO:0071222">
    <property type="term" value="P:cellular response to lipopolysaccharide"/>
    <property type="evidence" value="ECO:0007669"/>
    <property type="project" value="TreeGrafter"/>
</dbReference>
<keyword evidence="6 12" id="KW-0472">Membrane</keyword>
<dbReference type="PANTHER" id="PTHR25466">
    <property type="entry name" value="T-LYMPHOCYTE ACTIVATION ANTIGEN"/>
    <property type="match status" value="1"/>
</dbReference>
<evidence type="ECO:0000313" key="15">
    <source>
        <dbReference type="Proteomes" id="UP000005207"/>
    </source>
</evidence>
<dbReference type="InterPro" id="IPR051713">
    <property type="entry name" value="T-cell_Activation_Regulation"/>
</dbReference>
<reference evidence="14" key="1">
    <citation type="submission" date="2025-08" db="UniProtKB">
        <authorList>
            <consortium name="Ensembl"/>
        </authorList>
    </citation>
    <scope>IDENTIFICATION</scope>
</reference>
<keyword evidence="7" id="KW-1015">Disulfide bond</keyword>
<feature type="region of interest" description="Disordered" evidence="11">
    <location>
        <begin position="1"/>
        <end position="36"/>
    </location>
</feature>
<dbReference type="Gene3D" id="2.60.40.10">
    <property type="entry name" value="Immunoglobulins"/>
    <property type="match status" value="5"/>
</dbReference>
<feature type="domain" description="Ig-like" evidence="13">
    <location>
        <begin position="414"/>
        <end position="546"/>
    </location>
</feature>
<feature type="transmembrane region" description="Helical" evidence="12">
    <location>
        <begin position="90"/>
        <end position="110"/>
    </location>
</feature>
<evidence type="ECO:0000256" key="9">
    <source>
        <dbReference type="ARBA" id="ARBA00023180"/>
    </source>
</evidence>
<keyword evidence="3 12" id="KW-0812">Transmembrane</keyword>
<feature type="domain" description="Ig-like" evidence="13">
    <location>
        <begin position="226"/>
        <end position="329"/>
    </location>
</feature>
<evidence type="ECO:0000256" key="2">
    <source>
        <dbReference type="ARBA" id="ARBA00022475"/>
    </source>
</evidence>
<keyword evidence="4" id="KW-0732">Signal</keyword>
<keyword evidence="15" id="KW-1185">Reference proteome</keyword>
<evidence type="ECO:0000256" key="1">
    <source>
        <dbReference type="ARBA" id="ARBA00004251"/>
    </source>
</evidence>
<keyword evidence="8" id="KW-0675">Receptor</keyword>
<dbReference type="PROSITE" id="PS50835">
    <property type="entry name" value="IG_LIKE"/>
    <property type="match status" value="2"/>
</dbReference>
<dbReference type="Ensembl" id="ENSONIT00000083185.1">
    <property type="protein sequence ID" value="ENSONIP00000041626.1"/>
    <property type="gene ID" value="ENSONIG00000027292.1"/>
</dbReference>
<dbReference type="InterPro" id="IPR013106">
    <property type="entry name" value="Ig_V-set"/>
</dbReference>
<dbReference type="GO" id="GO:0031295">
    <property type="term" value="P:T cell costimulation"/>
    <property type="evidence" value="ECO:0007669"/>
    <property type="project" value="TreeGrafter"/>
</dbReference>
<dbReference type="Proteomes" id="UP000005207">
    <property type="component" value="Unplaced"/>
</dbReference>
<name>A0A669C4T6_ORENI</name>
<evidence type="ECO:0000256" key="3">
    <source>
        <dbReference type="ARBA" id="ARBA00022692"/>
    </source>
</evidence>
<reference evidence="14" key="2">
    <citation type="submission" date="2025-09" db="UniProtKB">
        <authorList>
            <consortium name="Ensembl"/>
        </authorList>
    </citation>
    <scope>IDENTIFICATION</scope>
</reference>
<dbReference type="InterPro" id="IPR007110">
    <property type="entry name" value="Ig-like_dom"/>
</dbReference>
<evidence type="ECO:0000256" key="12">
    <source>
        <dbReference type="SAM" id="Phobius"/>
    </source>
</evidence>
<dbReference type="AlphaFoldDB" id="A0A669C4T6"/>
<dbReference type="PANTHER" id="PTHR25466:SF14">
    <property type="entry name" value="BUTYROPHILIN SUBFAMILY 2 MEMBER A2-LIKE-RELATED"/>
    <property type="match status" value="1"/>
</dbReference>
<dbReference type="SUPFAM" id="SSF48726">
    <property type="entry name" value="Immunoglobulin"/>
    <property type="match status" value="5"/>
</dbReference>
<evidence type="ECO:0000259" key="13">
    <source>
        <dbReference type="PROSITE" id="PS50835"/>
    </source>
</evidence>
<dbReference type="GO" id="GO:0042130">
    <property type="term" value="P:negative regulation of T cell proliferation"/>
    <property type="evidence" value="ECO:0007669"/>
    <property type="project" value="TreeGrafter"/>
</dbReference>
<evidence type="ECO:0000256" key="8">
    <source>
        <dbReference type="ARBA" id="ARBA00023170"/>
    </source>
</evidence>
<dbReference type="Pfam" id="PF07686">
    <property type="entry name" value="V-set"/>
    <property type="match status" value="1"/>
</dbReference>
<dbReference type="GO" id="GO:0007166">
    <property type="term" value="P:cell surface receptor signaling pathway"/>
    <property type="evidence" value="ECO:0007669"/>
    <property type="project" value="TreeGrafter"/>
</dbReference>
<dbReference type="InterPro" id="IPR013783">
    <property type="entry name" value="Ig-like_fold"/>
</dbReference>
<proteinExistence type="predicted"/>
<keyword evidence="10" id="KW-0393">Immunoglobulin domain</keyword>
<dbReference type="InterPro" id="IPR036179">
    <property type="entry name" value="Ig-like_dom_sf"/>
</dbReference>
<dbReference type="GO" id="GO:0006955">
    <property type="term" value="P:immune response"/>
    <property type="evidence" value="ECO:0007669"/>
    <property type="project" value="TreeGrafter"/>
</dbReference>
<protein>
    <recommendedName>
        <fullName evidence="13">Ig-like domain-containing protein</fullName>
    </recommendedName>
</protein>
<keyword evidence="9" id="KW-0325">Glycoprotein</keyword>
<evidence type="ECO:0000256" key="11">
    <source>
        <dbReference type="SAM" id="MobiDB-lite"/>
    </source>
</evidence>
<keyword evidence="2" id="KW-1003">Cell membrane</keyword>
<evidence type="ECO:0000256" key="5">
    <source>
        <dbReference type="ARBA" id="ARBA00022989"/>
    </source>
</evidence>
<dbReference type="GO" id="GO:0009897">
    <property type="term" value="C:external side of plasma membrane"/>
    <property type="evidence" value="ECO:0007669"/>
    <property type="project" value="TreeGrafter"/>
</dbReference>
<evidence type="ECO:0000256" key="10">
    <source>
        <dbReference type="ARBA" id="ARBA00023319"/>
    </source>
</evidence>